<keyword evidence="6" id="KW-1185">Reference proteome</keyword>
<evidence type="ECO:0000259" key="4">
    <source>
        <dbReference type="Pfam" id="PF00172"/>
    </source>
</evidence>
<dbReference type="InterPro" id="IPR001138">
    <property type="entry name" value="Zn2Cys6_DnaBD"/>
</dbReference>
<feature type="compositionally biased region" description="Low complexity" evidence="3">
    <location>
        <begin position="368"/>
        <end position="383"/>
    </location>
</feature>
<comment type="subcellular location">
    <subcellularLocation>
        <location evidence="1">Nucleus</location>
    </subcellularLocation>
</comment>
<dbReference type="InterPro" id="IPR036864">
    <property type="entry name" value="Zn2-C6_fun-type_DNA-bd_sf"/>
</dbReference>
<keyword evidence="2" id="KW-0539">Nucleus</keyword>
<gene>
    <name evidence="5" type="ORF">PG991_006243</name>
</gene>
<dbReference type="PANTHER" id="PTHR37534:SF51">
    <property type="entry name" value="ACRIFLAVINE SENSITIVITY CONTROL PROTEIN ACR-2"/>
    <property type="match status" value="1"/>
</dbReference>
<accession>A0ABR1SDT8</accession>
<dbReference type="Pfam" id="PF00172">
    <property type="entry name" value="Zn_clus"/>
    <property type="match status" value="1"/>
</dbReference>
<dbReference type="EMBL" id="JAQQWI010000007">
    <property type="protein sequence ID" value="KAK8029187.1"/>
    <property type="molecule type" value="Genomic_DNA"/>
</dbReference>
<sequence>MIARGQCWTCCRHQALCDGRKPTCERCQTSGLECLGYGAETLRGTDDANAGPNQQIEPPPVVEEHPLPDSIRQSPTPTLYRRAQMIFEGLDYFNKLISPNVVSDASHFNPYIVNLQRLDSFPDHYVKVLVATAGFHRLMTAGPEPTPSSALIQRDIDVFALRSEALGALNDQLAHPGTQTSDATLLTVVALLITSMQSSAHTEWRAHLEGARRIIQLRGGLKKIIKDNPYFKPILIYFIMADVMGATTCSSKHEKMSVATLMALKYWEIEPNILRLLAATPNPCPEEIFQSIILINYLRTIARNGKLRKRRQSGTRMVLAKILRFSPTEYAARMHNFTGWKTNGKDVGFASSSPEEPHPLPTAPGPQASGTSSKSSPTSAGSSPNSISDQDLWFSVAAVYHAAALLYGLRTLVIDAEEADAALLLPETTTDIVALREEACRTLTDTLTPVFSDEDAMYRIGKLVMWPLFILGTEVHYRDSARRSFFVDGFTMLSRTMGILGPVGAIDELTHMWAVDSENREGARVTWDDYFEGRPDYIVF</sequence>
<protein>
    <recommendedName>
        <fullName evidence="4">Zn(2)-C6 fungal-type domain-containing protein</fullName>
    </recommendedName>
</protein>
<proteinExistence type="predicted"/>
<feature type="region of interest" description="Disordered" evidence="3">
    <location>
        <begin position="45"/>
        <end position="75"/>
    </location>
</feature>
<evidence type="ECO:0000256" key="1">
    <source>
        <dbReference type="ARBA" id="ARBA00004123"/>
    </source>
</evidence>
<dbReference type="SUPFAM" id="SSF57701">
    <property type="entry name" value="Zn2/Cys6 DNA-binding domain"/>
    <property type="match status" value="1"/>
</dbReference>
<reference evidence="5 6" key="1">
    <citation type="submission" date="2023-01" db="EMBL/GenBank/DDBJ databases">
        <title>Analysis of 21 Apiospora genomes using comparative genomics revels a genus with tremendous synthesis potential of carbohydrate active enzymes and secondary metabolites.</title>
        <authorList>
            <person name="Sorensen T."/>
        </authorList>
    </citation>
    <scope>NUCLEOTIDE SEQUENCE [LARGE SCALE GENOMIC DNA]</scope>
    <source>
        <strain evidence="5 6">CBS 20057</strain>
    </source>
</reference>
<dbReference type="CDD" id="cd00067">
    <property type="entry name" value="GAL4"/>
    <property type="match status" value="1"/>
</dbReference>
<feature type="region of interest" description="Disordered" evidence="3">
    <location>
        <begin position="346"/>
        <end position="383"/>
    </location>
</feature>
<evidence type="ECO:0000313" key="5">
    <source>
        <dbReference type="EMBL" id="KAK8029187.1"/>
    </source>
</evidence>
<dbReference type="PANTHER" id="PTHR37534">
    <property type="entry name" value="TRANSCRIPTIONAL ACTIVATOR PROTEIN UGA3"/>
    <property type="match status" value="1"/>
</dbReference>
<dbReference type="Pfam" id="PF11951">
    <property type="entry name" value="Fungal_trans_2"/>
    <property type="match status" value="1"/>
</dbReference>
<name>A0ABR1SDT8_9PEZI</name>
<comment type="caution">
    <text evidence="5">The sequence shown here is derived from an EMBL/GenBank/DDBJ whole genome shotgun (WGS) entry which is preliminary data.</text>
</comment>
<evidence type="ECO:0000313" key="6">
    <source>
        <dbReference type="Proteomes" id="UP001396898"/>
    </source>
</evidence>
<evidence type="ECO:0000256" key="2">
    <source>
        <dbReference type="ARBA" id="ARBA00023242"/>
    </source>
</evidence>
<organism evidence="5 6">
    <name type="scientific">Apiospora marii</name>
    <dbReference type="NCBI Taxonomy" id="335849"/>
    <lineage>
        <taxon>Eukaryota</taxon>
        <taxon>Fungi</taxon>
        <taxon>Dikarya</taxon>
        <taxon>Ascomycota</taxon>
        <taxon>Pezizomycotina</taxon>
        <taxon>Sordariomycetes</taxon>
        <taxon>Xylariomycetidae</taxon>
        <taxon>Amphisphaeriales</taxon>
        <taxon>Apiosporaceae</taxon>
        <taxon>Apiospora</taxon>
    </lineage>
</organism>
<dbReference type="Proteomes" id="UP001396898">
    <property type="component" value="Unassembled WGS sequence"/>
</dbReference>
<evidence type="ECO:0000256" key="3">
    <source>
        <dbReference type="SAM" id="MobiDB-lite"/>
    </source>
</evidence>
<dbReference type="InterPro" id="IPR021858">
    <property type="entry name" value="Fun_TF"/>
</dbReference>
<feature type="domain" description="Zn(2)-C6 fungal-type" evidence="4">
    <location>
        <begin position="7"/>
        <end position="37"/>
    </location>
</feature>